<dbReference type="PROSITE" id="PS50896">
    <property type="entry name" value="LISH"/>
    <property type="match status" value="1"/>
</dbReference>
<feature type="compositionally biased region" description="Polar residues" evidence="3">
    <location>
        <begin position="668"/>
        <end position="682"/>
    </location>
</feature>
<dbReference type="Proteomes" id="UP000319663">
    <property type="component" value="Unassembled WGS sequence"/>
</dbReference>
<dbReference type="EMBL" id="VIFY01000185">
    <property type="protein sequence ID" value="TQB68858.1"/>
    <property type="molecule type" value="Genomic_DNA"/>
</dbReference>
<feature type="region of interest" description="Disordered" evidence="3">
    <location>
        <begin position="73"/>
        <end position="121"/>
    </location>
</feature>
<dbReference type="GO" id="GO:0005634">
    <property type="term" value="C:nucleus"/>
    <property type="evidence" value="ECO:0007669"/>
    <property type="project" value="UniProtKB-SubCell"/>
</dbReference>
<gene>
    <name evidence="4" type="ORF">MPDQ_002660</name>
</gene>
<feature type="compositionally biased region" description="Polar residues" evidence="3">
    <location>
        <begin position="699"/>
        <end position="709"/>
    </location>
</feature>
<evidence type="ECO:0000256" key="2">
    <source>
        <dbReference type="ARBA" id="ARBA00023242"/>
    </source>
</evidence>
<evidence type="ECO:0000256" key="3">
    <source>
        <dbReference type="SAM" id="MobiDB-lite"/>
    </source>
</evidence>
<name>A0A507QK41_MONPU</name>
<comment type="subcellular location">
    <subcellularLocation>
        <location evidence="1">Nucleus</location>
    </subcellularLocation>
</comment>
<proteinExistence type="predicted"/>
<dbReference type="PANTHER" id="PTHR12610:SF12">
    <property type="entry name" value="SEQUENCE-SPECIFIC SINGLE-STRANDED DNA-BINDING PROTEIN, ISOFORM D"/>
    <property type="match status" value="1"/>
</dbReference>
<dbReference type="PANTHER" id="PTHR12610">
    <property type="entry name" value="SINGLE STRANDED DNA BINDING PROTEIN"/>
    <property type="match status" value="1"/>
</dbReference>
<sequence>MNVVGMNPGAGGPVGGVPMMSNGSMLPRNDGNPNNGPESVINNLNTYIYDYFLKRGYYDCARALVQDESIKLNTEPNHKTSPGHRRDGEVNGVDNDAMMTDAKDGDKPKIPDDLPRPSLSSESQQSSFLLDWFSLFWDFFWAQRKKGNSNDVRQYLQHTQNLMRLKEQQHNNLFRQQPMMPAQMGQLPMRRNMVPNLQKTVLQNNTPGFSQQQLAQFQKNQVMMQQMQREHSDMDMNGHRPQSPASAETAPSPSKRPRLEGAHMNGQQLAPNGRGQGQTVPGQPNPQQALLMRSGIDPRAMNPAQFQAFQQSNPAAQQKSIQVYAQNLALHHSRSALNNQGMPNGLMNPGVMPNQADLVPMPDGQGMYPMGDYYGANGQQLAQLRAGVQTPGGQHGNHALQDYQMQLMLLEQQNKRRLMMARQEQDSITRDGQPPVPGQPMPPGAMQGNRTGTSPNPGDQIKRGTPKMPQAGLPGSPSAGEPLTQNRGSPAAMNFNGTQMPPEMSAPAFFVKGPEGMVGPNGMRPPSSNPPGGYSGPQMNQPIPAPGNRMPGANWQAQQQGPQGQAMPPQQSPVNHQQPTGTQERAAMPPPQAPTAAGAGAGRASPQTGAAAPPTPQQANKPAPKKKETKDSRKRPSKKATAAANANTAATPSSEAEPPPTPTPSTPITSQNPNSFNKTAGNATSAPQQPTSAPAPQSLVQQPDQNQPAFNDLNLPDTSSFNLDFSTLENSDILENFDFDTFLNTDDTTSFGFDPSLTYSADGVETGAGEGL</sequence>
<protein>
    <submittedName>
        <fullName evidence="4">Uncharacterized protein</fullName>
    </submittedName>
</protein>
<feature type="compositionally biased region" description="Low complexity" evidence="3">
    <location>
        <begin position="594"/>
        <end position="622"/>
    </location>
</feature>
<feature type="compositionally biased region" description="Pro residues" evidence="3">
    <location>
        <begin position="434"/>
        <end position="443"/>
    </location>
</feature>
<feature type="compositionally biased region" description="Basic and acidic residues" evidence="3">
    <location>
        <begin position="228"/>
        <end position="238"/>
    </location>
</feature>
<comment type="caution">
    <text evidence="4">The sequence shown here is derived from an EMBL/GenBank/DDBJ whole genome shotgun (WGS) entry which is preliminary data.</text>
</comment>
<feature type="region of interest" description="Disordered" evidence="3">
    <location>
        <begin position="420"/>
        <end position="720"/>
    </location>
</feature>
<reference evidence="4 5" key="1">
    <citation type="submission" date="2019-06" db="EMBL/GenBank/DDBJ databases">
        <title>Wine fermentation using esterase from Monascus purpureus.</title>
        <authorList>
            <person name="Geng C."/>
            <person name="Zhang Y."/>
        </authorList>
    </citation>
    <scope>NUCLEOTIDE SEQUENCE [LARGE SCALE GENOMIC DNA]</scope>
    <source>
        <strain evidence="4">HQ1</strain>
    </source>
</reference>
<dbReference type="GO" id="GO:0045944">
    <property type="term" value="P:positive regulation of transcription by RNA polymerase II"/>
    <property type="evidence" value="ECO:0007669"/>
    <property type="project" value="TreeGrafter"/>
</dbReference>
<feature type="compositionally biased region" description="Polar residues" evidence="3">
    <location>
        <begin position="277"/>
        <end position="288"/>
    </location>
</feature>
<dbReference type="STRING" id="5098.A0A507QK41"/>
<feature type="compositionally biased region" description="Low complexity" evidence="3">
    <location>
        <begin position="683"/>
        <end position="698"/>
    </location>
</feature>
<feature type="compositionally biased region" description="Basic and acidic residues" evidence="3">
    <location>
        <begin position="101"/>
        <end position="115"/>
    </location>
</feature>
<feature type="compositionally biased region" description="Polar residues" evidence="3">
    <location>
        <begin position="574"/>
        <end position="583"/>
    </location>
</feature>
<accession>A0A507QK41</accession>
<evidence type="ECO:0000313" key="4">
    <source>
        <dbReference type="EMBL" id="TQB68858.1"/>
    </source>
</evidence>
<keyword evidence="5" id="KW-1185">Reference proteome</keyword>
<feature type="compositionally biased region" description="Low complexity" evidence="3">
    <location>
        <begin position="241"/>
        <end position="253"/>
    </location>
</feature>
<feature type="compositionally biased region" description="Low complexity" evidence="3">
    <location>
        <begin position="639"/>
        <end position="656"/>
    </location>
</feature>
<keyword evidence="2" id="KW-0539">Nucleus</keyword>
<evidence type="ECO:0000313" key="5">
    <source>
        <dbReference type="Proteomes" id="UP000319663"/>
    </source>
</evidence>
<dbReference type="AlphaFoldDB" id="A0A507QK41"/>
<feature type="region of interest" description="Disordered" evidence="3">
    <location>
        <begin position="220"/>
        <end position="289"/>
    </location>
</feature>
<organism evidence="4 5">
    <name type="scientific">Monascus purpureus</name>
    <name type="common">Red mold</name>
    <name type="synonym">Monascus anka</name>
    <dbReference type="NCBI Taxonomy" id="5098"/>
    <lineage>
        <taxon>Eukaryota</taxon>
        <taxon>Fungi</taxon>
        <taxon>Dikarya</taxon>
        <taxon>Ascomycota</taxon>
        <taxon>Pezizomycotina</taxon>
        <taxon>Eurotiomycetes</taxon>
        <taxon>Eurotiomycetidae</taxon>
        <taxon>Eurotiales</taxon>
        <taxon>Aspergillaceae</taxon>
        <taxon>Monascus</taxon>
    </lineage>
</organism>
<evidence type="ECO:0000256" key="1">
    <source>
        <dbReference type="ARBA" id="ARBA00004123"/>
    </source>
</evidence>
<feature type="compositionally biased region" description="Low complexity" evidence="3">
    <location>
        <begin position="551"/>
        <end position="573"/>
    </location>
</feature>
<dbReference type="InterPro" id="IPR006594">
    <property type="entry name" value="LisH"/>
</dbReference>
<feature type="region of interest" description="Disordered" evidence="3">
    <location>
        <begin position="751"/>
        <end position="772"/>
    </location>
</feature>